<dbReference type="AlphaFoldDB" id="A0A7S3BH68"/>
<evidence type="ECO:0000256" key="1">
    <source>
        <dbReference type="SAM" id="MobiDB-lite"/>
    </source>
</evidence>
<feature type="region of interest" description="Disordered" evidence="1">
    <location>
        <begin position="57"/>
        <end position="77"/>
    </location>
</feature>
<evidence type="ECO:0000313" key="2">
    <source>
        <dbReference type="EMBL" id="CAE0135016.1"/>
    </source>
</evidence>
<sequence length="255" mass="26960">MASPYRTYMHHVLAQRCGVPPSLGVLLLATLQRLEGKGVVEQGFQVAVPPPNSREVPRACVASGEASPASSSSSATPEGLMASTLACLKRAYWPWTWPEQHYSGFLASAEAAVGTGGRVGRVSETVGVMQGSGRPFGDIRLARMACERLAELCGGHELRDLAVLLAHLGQPAEAYDLLVRQYMKSDHYAHLRSLAQLAEGGADDLESAGPANSLSVDFSLARAEAEAIEALVARLERDVAEASFGLSDAANSNSD</sequence>
<organism evidence="2">
    <name type="scientific">Prasinoderma singulare</name>
    <dbReference type="NCBI Taxonomy" id="676789"/>
    <lineage>
        <taxon>Eukaryota</taxon>
        <taxon>Viridiplantae</taxon>
        <taxon>Prasinodermophyta</taxon>
        <taxon>Prasinodermophyceae</taxon>
        <taxon>Prasinodermales</taxon>
        <taxon>Prasinodermaceae</taxon>
        <taxon>Prasinoderma</taxon>
    </lineage>
</organism>
<reference evidence="2" key="1">
    <citation type="submission" date="2021-01" db="EMBL/GenBank/DDBJ databases">
        <authorList>
            <person name="Corre E."/>
            <person name="Pelletier E."/>
            <person name="Niang G."/>
            <person name="Scheremetjew M."/>
            <person name="Finn R."/>
            <person name="Kale V."/>
            <person name="Holt S."/>
            <person name="Cochrane G."/>
            <person name="Meng A."/>
            <person name="Brown T."/>
            <person name="Cohen L."/>
        </authorList>
    </citation>
    <scope>NUCLEOTIDE SEQUENCE</scope>
    <source>
        <strain evidence="2">RCC927</strain>
    </source>
</reference>
<name>A0A7S3BH68_9VIRI</name>
<proteinExistence type="predicted"/>
<accession>A0A7S3BH68</accession>
<gene>
    <name evidence="2" type="ORF">PSIN1315_LOCUS5234</name>
</gene>
<dbReference type="EMBL" id="HBHY01008129">
    <property type="protein sequence ID" value="CAE0135016.1"/>
    <property type="molecule type" value="Transcribed_RNA"/>
</dbReference>
<protein>
    <submittedName>
        <fullName evidence="2">Uncharacterized protein</fullName>
    </submittedName>
</protein>
<feature type="compositionally biased region" description="Low complexity" evidence="1">
    <location>
        <begin position="62"/>
        <end position="77"/>
    </location>
</feature>